<accession>A0AAD8U6P0</accession>
<dbReference type="Proteomes" id="UP001231189">
    <property type="component" value="Unassembled WGS sequence"/>
</dbReference>
<keyword evidence="1" id="KW-0863">Zinc-finger</keyword>
<keyword evidence="5" id="KW-1185">Reference proteome</keyword>
<evidence type="ECO:0000256" key="1">
    <source>
        <dbReference type="PROSITE-ProRule" id="PRU00175"/>
    </source>
</evidence>
<evidence type="ECO:0000259" key="3">
    <source>
        <dbReference type="PROSITE" id="PS50089"/>
    </source>
</evidence>
<dbReference type="PROSITE" id="PS50089">
    <property type="entry name" value="ZF_RING_2"/>
    <property type="match status" value="1"/>
</dbReference>
<proteinExistence type="predicted"/>
<gene>
    <name evidence="4" type="ORF">QYE76_014721</name>
</gene>
<name>A0AAD8U6P0_LOLMU</name>
<evidence type="ECO:0000313" key="5">
    <source>
        <dbReference type="Proteomes" id="UP001231189"/>
    </source>
</evidence>
<comment type="caution">
    <text evidence="4">The sequence shown here is derived from an EMBL/GenBank/DDBJ whole genome shotgun (WGS) entry which is preliminary data.</text>
</comment>
<dbReference type="Pfam" id="PF13639">
    <property type="entry name" value="zf-RING_2"/>
    <property type="match status" value="1"/>
</dbReference>
<dbReference type="GO" id="GO:0008270">
    <property type="term" value="F:zinc ion binding"/>
    <property type="evidence" value="ECO:0007669"/>
    <property type="project" value="UniProtKB-KW"/>
</dbReference>
<keyword evidence="1" id="KW-0862">Zinc</keyword>
<organism evidence="4 5">
    <name type="scientific">Lolium multiflorum</name>
    <name type="common">Italian ryegrass</name>
    <name type="synonym">Lolium perenne subsp. multiflorum</name>
    <dbReference type="NCBI Taxonomy" id="4521"/>
    <lineage>
        <taxon>Eukaryota</taxon>
        <taxon>Viridiplantae</taxon>
        <taxon>Streptophyta</taxon>
        <taxon>Embryophyta</taxon>
        <taxon>Tracheophyta</taxon>
        <taxon>Spermatophyta</taxon>
        <taxon>Magnoliopsida</taxon>
        <taxon>Liliopsida</taxon>
        <taxon>Poales</taxon>
        <taxon>Poaceae</taxon>
        <taxon>BOP clade</taxon>
        <taxon>Pooideae</taxon>
        <taxon>Poodae</taxon>
        <taxon>Poeae</taxon>
        <taxon>Poeae Chloroplast Group 2 (Poeae type)</taxon>
        <taxon>Loliodinae</taxon>
        <taxon>Loliinae</taxon>
        <taxon>Lolium</taxon>
    </lineage>
</organism>
<dbReference type="SUPFAM" id="SSF57850">
    <property type="entry name" value="RING/U-box"/>
    <property type="match status" value="1"/>
</dbReference>
<reference evidence="4" key="1">
    <citation type="submission" date="2023-07" db="EMBL/GenBank/DDBJ databases">
        <title>A chromosome-level genome assembly of Lolium multiflorum.</title>
        <authorList>
            <person name="Chen Y."/>
            <person name="Copetti D."/>
            <person name="Kolliker R."/>
            <person name="Studer B."/>
        </authorList>
    </citation>
    <scope>NUCLEOTIDE SEQUENCE</scope>
    <source>
        <strain evidence="4">02402/16</strain>
        <tissue evidence="4">Leaf</tissue>
    </source>
</reference>
<feature type="compositionally biased region" description="Acidic residues" evidence="2">
    <location>
        <begin position="73"/>
        <end position="92"/>
    </location>
</feature>
<dbReference type="Gene3D" id="3.30.40.10">
    <property type="entry name" value="Zinc/RING finger domain, C3HC4 (zinc finger)"/>
    <property type="match status" value="1"/>
</dbReference>
<dbReference type="InterPro" id="IPR001841">
    <property type="entry name" value="Znf_RING"/>
</dbReference>
<evidence type="ECO:0000313" key="4">
    <source>
        <dbReference type="EMBL" id="KAK1698024.1"/>
    </source>
</evidence>
<keyword evidence="1" id="KW-0479">Metal-binding</keyword>
<feature type="domain" description="RING-type" evidence="3">
    <location>
        <begin position="354"/>
        <end position="396"/>
    </location>
</feature>
<evidence type="ECO:0000256" key="2">
    <source>
        <dbReference type="SAM" id="MobiDB-lite"/>
    </source>
</evidence>
<protein>
    <recommendedName>
        <fullName evidence="3">RING-type domain-containing protein</fullName>
    </recommendedName>
</protein>
<sequence>MEEVVSLMQSPDDSAGAAARPQRYILALARPSGLAYDGEEGDQAVLENGSQTPDSDDDDVVSCDCAQCRREQEPEEESGDDGDGEEFYDSDDGSYYSYYEERDAEVDVPLKIEDGGESAEASGAGGSQSPLVRSRVVVPEGRFLGPRCFASAGSTAGFMRVAFVEPAAGSQEEEGGGGGKQITVLYRYTHFWAASDGGDGLEVCGSTKLHQLRFVVPPAGDAASSLPWAGSSLAPLIYPAHQRKELQALWSRLVSEVAVPPRATRVQVIADVGILRREDRTGRRMENVRAALEDMMDEDEAWPGYHVAMELQLPEPVDLCVDEDDEAAAGEEDTCCERPAKRRKIVAEAAGEECSVCFELLESDLAVWPGCSLPHVFHGTCLEHTLKGSEMCPLCRRKLSAVDEDRGAPDDR</sequence>
<feature type="region of interest" description="Disordered" evidence="2">
    <location>
        <begin position="1"/>
        <end position="20"/>
    </location>
</feature>
<feature type="region of interest" description="Disordered" evidence="2">
    <location>
        <begin position="35"/>
        <end position="93"/>
    </location>
</feature>
<dbReference type="InterPro" id="IPR013083">
    <property type="entry name" value="Znf_RING/FYVE/PHD"/>
</dbReference>
<dbReference type="EMBL" id="JAUUTY010000001">
    <property type="protein sequence ID" value="KAK1698024.1"/>
    <property type="molecule type" value="Genomic_DNA"/>
</dbReference>
<dbReference type="AlphaFoldDB" id="A0AAD8U6P0"/>